<dbReference type="Proteomes" id="UP000326384">
    <property type="component" value="Unassembled WGS sequence"/>
</dbReference>
<dbReference type="RefSeq" id="WP_152291425.1">
    <property type="nucleotide sequence ID" value="NZ_VTPV01000022.1"/>
</dbReference>
<accession>A0A5N4BJ49</accession>
<evidence type="ECO:0008006" key="3">
    <source>
        <dbReference type="Google" id="ProtNLM"/>
    </source>
</evidence>
<comment type="caution">
    <text evidence="1">The sequence shown here is derived from an EMBL/GenBank/DDBJ whole genome shotgun (WGS) entry which is preliminary data.</text>
</comment>
<evidence type="ECO:0000313" key="2">
    <source>
        <dbReference type="Proteomes" id="UP000326384"/>
    </source>
</evidence>
<proteinExistence type="predicted"/>
<protein>
    <recommendedName>
        <fullName evidence="3">YopX protein domain-containing protein</fullName>
    </recommendedName>
</protein>
<evidence type="ECO:0000313" key="1">
    <source>
        <dbReference type="EMBL" id="KAB1228471.1"/>
    </source>
</evidence>
<sequence length="140" mass="16155">MKIKLKVEKEFDVKELHVKAHVRYWYDAEINGSEDTEGYLVPCRIDDCWCPIIDLETGIIKNWEIGKTADIHYKVCDEGVYTLKDEKGEVVKSLEGYVIDCMSVGENGYGDYIIMNIDENGLILGWKPNLEDFVQLENED</sequence>
<keyword evidence="2" id="KW-1185">Reference proteome</keyword>
<reference evidence="1 2" key="1">
    <citation type="journal article" date="2019" name="Stand. Genomic Sci.">
        <title>Draft Whole-Genome Sequence of a Novel Chryseobacterium viscerum Strain Isolated from Fresh Water at Dripping Springs, New Mexico.</title>
        <authorList>
            <person name="Kyndt J.A."/>
            <person name="Moore T.C."/>
        </authorList>
    </citation>
    <scope>NUCLEOTIDE SEQUENCE [LARGE SCALE GENOMIC DNA]</scope>
    <source>
        <strain evidence="1 2">DPS</strain>
    </source>
</reference>
<dbReference type="EMBL" id="VTPV01000022">
    <property type="protein sequence ID" value="KAB1228471.1"/>
    <property type="molecule type" value="Genomic_DNA"/>
</dbReference>
<name>A0A5N4BJ49_9FLAO</name>
<gene>
    <name evidence="1" type="ORF">F8D52_22625</name>
</gene>
<organism evidence="1 2">
    <name type="scientific">Chryseobacterium viscerum</name>
    <dbReference type="NCBI Taxonomy" id="1037377"/>
    <lineage>
        <taxon>Bacteria</taxon>
        <taxon>Pseudomonadati</taxon>
        <taxon>Bacteroidota</taxon>
        <taxon>Flavobacteriia</taxon>
        <taxon>Flavobacteriales</taxon>
        <taxon>Weeksellaceae</taxon>
        <taxon>Chryseobacterium group</taxon>
        <taxon>Chryseobacterium</taxon>
    </lineage>
</organism>